<evidence type="ECO:0000313" key="4">
    <source>
        <dbReference type="Proteomes" id="UP001642406"/>
    </source>
</evidence>
<dbReference type="SUPFAM" id="SSF56300">
    <property type="entry name" value="Metallo-dependent phosphatases"/>
    <property type="match status" value="1"/>
</dbReference>
<feature type="domain" description="Calcineurin-like phosphoesterase" evidence="2">
    <location>
        <begin position="66"/>
        <end position="228"/>
    </location>
</feature>
<feature type="region of interest" description="Disordered" evidence="1">
    <location>
        <begin position="471"/>
        <end position="494"/>
    </location>
</feature>
<keyword evidence="4" id="KW-1185">Reference proteome</keyword>
<dbReference type="InterPro" id="IPR004843">
    <property type="entry name" value="Calcineurin-like_PHP"/>
</dbReference>
<dbReference type="InterPro" id="IPR029052">
    <property type="entry name" value="Metallo-depent_PP-like"/>
</dbReference>
<dbReference type="Pfam" id="PF00149">
    <property type="entry name" value="Metallophos"/>
    <property type="match status" value="1"/>
</dbReference>
<protein>
    <recommendedName>
        <fullName evidence="2">Calcineurin-like phosphoesterase domain-containing protein</fullName>
    </recommendedName>
</protein>
<evidence type="ECO:0000313" key="3">
    <source>
        <dbReference type="EMBL" id="CAK7230991.1"/>
    </source>
</evidence>
<gene>
    <name evidence="3" type="ORF">SBRCBS47491_007778</name>
</gene>
<dbReference type="EMBL" id="CAWUHC010000091">
    <property type="protein sequence ID" value="CAK7230991.1"/>
    <property type="molecule type" value="Genomic_DNA"/>
</dbReference>
<dbReference type="Gene3D" id="3.60.21.10">
    <property type="match status" value="1"/>
</dbReference>
<dbReference type="CDD" id="cd07383">
    <property type="entry name" value="MPP_Dcr2"/>
    <property type="match status" value="1"/>
</dbReference>
<organism evidence="3 4">
    <name type="scientific">Sporothrix bragantina</name>
    <dbReference type="NCBI Taxonomy" id="671064"/>
    <lineage>
        <taxon>Eukaryota</taxon>
        <taxon>Fungi</taxon>
        <taxon>Dikarya</taxon>
        <taxon>Ascomycota</taxon>
        <taxon>Pezizomycotina</taxon>
        <taxon>Sordariomycetes</taxon>
        <taxon>Sordariomycetidae</taxon>
        <taxon>Ophiostomatales</taxon>
        <taxon>Ophiostomataceae</taxon>
        <taxon>Sporothrix</taxon>
    </lineage>
</organism>
<name>A0ABP0CIR1_9PEZI</name>
<sequence>MLTRRSVLAIVFGVVALAAISAVYLTSPTDFHLKTVLQRASRATRDPAAPLQFHSDGSFQISIFEDLHFGENAWKYWGPQQDLNSVRVIETVLDAERPDLVVLNGDLITGENTFRENSTAYLDQIVAPMIQRGLPWASTYGNHDSDFNLSRTALLAREQQQKPTGLARTVNMLPGSPRAGVTNYYLPVYGSDCQLISSNGGNVADHCVPLLILWFFDSRGGFEYQKKDAVTGARVGKENWVDASVVSWFEKTQENLLAKHGKAIPSLAFVHIPPNVAYALQMDNTKPTGGIDSHRQPGINDDKPLARQAQGWCKDGTIGAGQSNSKNCAYGGQDEPFMRAIAASGNGTGVIALFSGHDHGDTWCHTWEAGRTLPGVVVLGTGVHICFGQHSGYGGYGSWTRGARQVRITEESLAASVIARRRPDVDTWIRLETGDIVGRVSLNVTYGQDVYPATPNTHTHCPTCDVVAESENTQQPPKLQVQEPKKGWKQYLKR</sequence>
<proteinExistence type="predicted"/>
<dbReference type="Proteomes" id="UP001642406">
    <property type="component" value="Unassembled WGS sequence"/>
</dbReference>
<accession>A0ABP0CIR1</accession>
<evidence type="ECO:0000256" key="1">
    <source>
        <dbReference type="SAM" id="MobiDB-lite"/>
    </source>
</evidence>
<dbReference type="PANTHER" id="PTHR32440:SF11">
    <property type="entry name" value="METALLOPHOSPHOESTERASE DOMAIN-CONTAINING PROTEIN"/>
    <property type="match status" value="1"/>
</dbReference>
<evidence type="ECO:0000259" key="2">
    <source>
        <dbReference type="Pfam" id="PF00149"/>
    </source>
</evidence>
<comment type="caution">
    <text evidence="3">The sequence shown here is derived from an EMBL/GenBank/DDBJ whole genome shotgun (WGS) entry which is preliminary data.</text>
</comment>
<reference evidence="3 4" key="1">
    <citation type="submission" date="2024-01" db="EMBL/GenBank/DDBJ databases">
        <authorList>
            <person name="Allen C."/>
            <person name="Tagirdzhanova G."/>
        </authorList>
    </citation>
    <scope>NUCLEOTIDE SEQUENCE [LARGE SCALE GENOMIC DNA]</scope>
</reference>
<dbReference type="PANTHER" id="PTHR32440">
    <property type="entry name" value="PHOSPHATASE DCR2-RELATED-RELATED"/>
    <property type="match status" value="1"/>
</dbReference>